<comment type="similarity">
    <text evidence="1 4">Belongs to the cytochrome P450 family.</text>
</comment>
<keyword evidence="4" id="KW-0408">Iron</keyword>
<accession>A0ABU8HEM9</accession>
<keyword evidence="6" id="KW-1185">Reference proteome</keyword>
<dbReference type="PRINTS" id="PR00359">
    <property type="entry name" value="BP450"/>
</dbReference>
<keyword evidence="2 4" id="KW-0349">Heme</keyword>
<dbReference type="InterPro" id="IPR002397">
    <property type="entry name" value="Cyt_P450_B"/>
</dbReference>
<keyword evidence="4" id="KW-0479">Metal-binding</keyword>
<comment type="caution">
    <text evidence="5">The sequence shown here is derived from an EMBL/GenBank/DDBJ whole genome shotgun (WGS) entry which is preliminary data.</text>
</comment>
<dbReference type="Pfam" id="PF00067">
    <property type="entry name" value="p450"/>
    <property type="match status" value="1"/>
</dbReference>
<dbReference type="RefSeq" id="WP_336587249.1">
    <property type="nucleotide sequence ID" value="NZ_JBBAXC010000009.1"/>
</dbReference>
<evidence type="ECO:0000256" key="4">
    <source>
        <dbReference type="RuleBase" id="RU000461"/>
    </source>
</evidence>
<name>A0ABU8HEM9_9BACI</name>
<evidence type="ECO:0000256" key="2">
    <source>
        <dbReference type="ARBA" id="ARBA00022617"/>
    </source>
</evidence>
<dbReference type="InterPro" id="IPR036396">
    <property type="entry name" value="Cyt_P450_sf"/>
</dbReference>
<gene>
    <name evidence="5" type="ORF">WAK64_12175</name>
</gene>
<dbReference type="PROSITE" id="PS00086">
    <property type="entry name" value="CYTOCHROME_P450"/>
    <property type="match status" value="1"/>
</dbReference>
<dbReference type="SUPFAM" id="SSF48264">
    <property type="entry name" value="Cytochrome P450"/>
    <property type="match status" value="1"/>
</dbReference>
<evidence type="ECO:0000256" key="3">
    <source>
        <dbReference type="ARBA" id="ARBA00023033"/>
    </source>
</evidence>
<dbReference type="PANTHER" id="PTHR46696">
    <property type="entry name" value="P450, PUTATIVE (EUROFUNG)-RELATED"/>
    <property type="match status" value="1"/>
</dbReference>
<dbReference type="PANTHER" id="PTHR46696:SF1">
    <property type="entry name" value="CYTOCHROME P450 YJIB-RELATED"/>
    <property type="match status" value="1"/>
</dbReference>
<proteinExistence type="inferred from homology"/>
<organism evidence="5 6">
    <name type="scientific">Bacillus spongiae</name>
    <dbReference type="NCBI Taxonomy" id="2683610"/>
    <lineage>
        <taxon>Bacteria</taxon>
        <taxon>Bacillati</taxon>
        <taxon>Bacillota</taxon>
        <taxon>Bacilli</taxon>
        <taxon>Bacillales</taxon>
        <taxon>Bacillaceae</taxon>
        <taxon>Bacillus</taxon>
    </lineage>
</organism>
<dbReference type="Gene3D" id="1.10.630.10">
    <property type="entry name" value="Cytochrome P450"/>
    <property type="match status" value="1"/>
</dbReference>
<evidence type="ECO:0000313" key="5">
    <source>
        <dbReference type="EMBL" id="MEI5907810.1"/>
    </source>
</evidence>
<evidence type="ECO:0000313" key="6">
    <source>
        <dbReference type="Proteomes" id="UP001312865"/>
    </source>
</evidence>
<evidence type="ECO:0000256" key="1">
    <source>
        <dbReference type="ARBA" id="ARBA00010617"/>
    </source>
</evidence>
<dbReference type="EMBL" id="JBBAXC010000009">
    <property type="protein sequence ID" value="MEI5907810.1"/>
    <property type="molecule type" value="Genomic_DNA"/>
</dbReference>
<protein>
    <submittedName>
        <fullName evidence="5">Cytochrome P450</fullName>
    </submittedName>
</protein>
<dbReference type="Proteomes" id="UP001312865">
    <property type="component" value="Unassembled WGS sequence"/>
</dbReference>
<sequence>MEKMAFDLYSSEYQNNPYPTLAYFREHDPVHPFFISRGEYQRNAWLITRYQDVLTLLKHEDVTKDVINTLSEEEKIQDEFGDSLDLLVNNMLFKDPPDHSRLRLLVHKVFTPKMIAGLKDRIEQISIELIEEMKTKVEIDLLEDYAVPLPVTVISEMMGIPKEDRHKFRAWSNAITNVSNGVEDAKNFEASIQEFVQYLEEIIEKRKKGPSDDIISGLVIAEEDGEMLSHKELLSMLFLLIVAGHETTVNLIGNGMLALLQNRDQLETLRSHPEHMKTAIEEFLRFTNPVEFGTSRYAVRDFMFHEHQIKKGDFLFLGLAAANRDPKQFVNPNELDITRSPNKHLAFGNGIHFCLGAPLARLEGQVAFKHLLEHFPNISLNEEKELKWRHSEIFRGLEALPINW</sequence>
<keyword evidence="4" id="KW-0560">Oxidoreductase</keyword>
<dbReference type="InterPro" id="IPR017972">
    <property type="entry name" value="Cyt_P450_CS"/>
</dbReference>
<reference evidence="5 6" key="1">
    <citation type="journal article" date="2018" name="J. Microbiol.">
        <title>Bacillus spongiae sp. nov., isolated from sponge of Jeju Island.</title>
        <authorList>
            <person name="Lee G.E."/>
            <person name="Im W.T."/>
            <person name="Park J.S."/>
        </authorList>
    </citation>
    <scope>NUCLEOTIDE SEQUENCE [LARGE SCALE GENOMIC DNA]</scope>
    <source>
        <strain evidence="5 6">135PIL107-10</strain>
    </source>
</reference>
<keyword evidence="3 4" id="KW-0503">Monooxygenase</keyword>
<dbReference type="InterPro" id="IPR001128">
    <property type="entry name" value="Cyt_P450"/>
</dbReference>
<dbReference type="CDD" id="cd11029">
    <property type="entry name" value="CYP107-like"/>
    <property type="match status" value="1"/>
</dbReference>